<evidence type="ECO:0000313" key="3">
    <source>
        <dbReference type="EMBL" id="JAS20076.1"/>
    </source>
</evidence>
<name>A0A1B6D353_9HEMI</name>
<feature type="non-terminal residue" evidence="3">
    <location>
        <position position="144"/>
    </location>
</feature>
<dbReference type="InterPro" id="IPR026113">
    <property type="entry name" value="METTL2/6/8-like"/>
</dbReference>
<feature type="non-terminal residue" evidence="3">
    <location>
        <position position="1"/>
    </location>
</feature>
<proteinExistence type="predicted"/>
<sequence length="144" mass="16578">FADLPPANINIIEDSRPQFGARFLKDGQNVFQHNAWDNVQWDSDQEDDALKKVKLQTAKLMPDAEQEKLKLSSDHQWDVFYGIHQNRFFKDRHWLFTEFPELVPKEKKTSTAIRVVMPSEPCKAHKVVQPSGICGTVVKCVEPS</sequence>
<dbReference type="GO" id="GO:0032259">
    <property type="term" value="P:methylation"/>
    <property type="evidence" value="ECO:0007669"/>
    <property type="project" value="UniProtKB-KW"/>
</dbReference>
<keyword evidence="1" id="KW-0489">Methyltransferase</keyword>
<dbReference type="PANTHER" id="PTHR22809:SF11">
    <property type="entry name" value="TRNA N(3)-METHYLCYTIDINE METHYLTRANSFERASE METTL2"/>
    <property type="match status" value="1"/>
</dbReference>
<evidence type="ECO:0000256" key="2">
    <source>
        <dbReference type="ARBA" id="ARBA00022679"/>
    </source>
</evidence>
<reference evidence="3" key="1">
    <citation type="submission" date="2015-12" db="EMBL/GenBank/DDBJ databases">
        <title>De novo transcriptome assembly of four potential Pierce s Disease insect vectors from Arizona vineyards.</title>
        <authorList>
            <person name="Tassone E.E."/>
        </authorList>
    </citation>
    <scope>NUCLEOTIDE SEQUENCE</scope>
</reference>
<protein>
    <submittedName>
        <fullName evidence="3">Uncharacterized protein</fullName>
    </submittedName>
</protein>
<dbReference type="AlphaFoldDB" id="A0A1B6D353"/>
<dbReference type="EMBL" id="GEDC01017222">
    <property type="protein sequence ID" value="JAS20076.1"/>
    <property type="molecule type" value="Transcribed_RNA"/>
</dbReference>
<evidence type="ECO:0000256" key="1">
    <source>
        <dbReference type="ARBA" id="ARBA00022603"/>
    </source>
</evidence>
<accession>A0A1B6D353</accession>
<dbReference type="GO" id="GO:0052735">
    <property type="term" value="F:tRNA (cytidine-3-)-methyltransferase activity"/>
    <property type="evidence" value="ECO:0007669"/>
    <property type="project" value="TreeGrafter"/>
</dbReference>
<keyword evidence="2" id="KW-0808">Transferase</keyword>
<organism evidence="3">
    <name type="scientific">Clastoptera arizonana</name>
    <name type="common">Arizona spittle bug</name>
    <dbReference type="NCBI Taxonomy" id="38151"/>
    <lineage>
        <taxon>Eukaryota</taxon>
        <taxon>Metazoa</taxon>
        <taxon>Ecdysozoa</taxon>
        <taxon>Arthropoda</taxon>
        <taxon>Hexapoda</taxon>
        <taxon>Insecta</taxon>
        <taxon>Pterygota</taxon>
        <taxon>Neoptera</taxon>
        <taxon>Paraneoptera</taxon>
        <taxon>Hemiptera</taxon>
        <taxon>Auchenorrhyncha</taxon>
        <taxon>Cercopoidea</taxon>
        <taxon>Clastopteridae</taxon>
        <taxon>Clastoptera</taxon>
    </lineage>
</organism>
<gene>
    <name evidence="3" type="ORF">g.4507</name>
</gene>
<dbReference type="PANTHER" id="PTHR22809">
    <property type="entry name" value="METHYLTRANSFERASE-RELATED"/>
    <property type="match status" value="1"/>
</dbReference>